<evidence type="ECO:0000313" key="3">
    <source>
        <dbReference type="EMBL" id="KAF5177062.1"/>
    </source>
</evidence>
<name>A0A7J6UY05_THATH</name>
<dbReference type="Pfam" id="PF01370">
    <property type="entry name" value="Epimerase"/>
    <property type="match status" value="1"/>
</dbReference>
<proteinExistence type="predicted"/>
<dbReference type="InterPro" id="IPR001509">
    <property type="entry name" value="Epimerase_deHydtase"/>
</dbReference>
<feature type="domain" description="NAD-dependent epimerase/dehydratase" evidence="2">
    <location>
        <begin position="3"/>
        <end position="152"/>
    </location>
</feature>
<protein>
    <submittedName>
        <fullName evidence="3">Cinnamoyl-coa reductase</fullName>
    </submittedName>
</protein>
<evidence type="ECO:0000259" key="2">
    <source>
        <dbReference type="Pfam" id="PF01370"/>
    </source>
</evidence>
<keyword evidence="1" id="KW-0560">Oxidoreductase</keyword>
<dbReference type="PANTHER" id="PTHR10366">
    <property type="entry name" value="NAD DEPENDENT EPIMERASE/DEHYDRATASE"/>
    <property type="match status" value="1"/>
</dbReference>
<dbReference type="Gene3D" id="3.40.50.720">
    <property type="entry name" value="NAD(P)-binding Rossmann-like Domain"/>
    <property type="match status" value="1"/>
</dbReference>
<reference evidence="3 4" key="1">
    <citation type="submission" date="2020-06" db="EMBL/GenBank/DDBJ databases">
        <title>Transcriptomic and genomic resources for Thalictrum thalictroides and T. hernandezii: Facilitating candidate gene discovery in an emerging model plant lineage.</title>
        <authorList>
            <person name="Arias T."/>
            <person name="Riano-Pachon D.M."/>
            <person name="Di Stilio V.S."/>
        </authorList>
    </citation>
    <scope>NUCLEOTIDE SEQUENCE [LARGE SCALE GENOMIC DNA]</scope>
    <source>
        <strain evidence="4">cv. WT478/WT964</strain>
        <tissue evidence="3">Leaves</tissue>
    </source>
</reference>
<dbReference type="OrthoDB" id="2735536at2759"/>
<dbReference type="InterPro" id="IPR036291">
    <property type="entry name" value="NAD(P)-bd_dom_sf"/>
</dbReference>
<dbReference type="GO" id="GO:0016616">
    <property type="term" value="F:oxidoreductase activity, acting on the CH-OH group of donors, NAD or NADP as acceptor"/>
    <property type="evidence" value="ECO:0007669"/>
    <property type="project" value="TreeGrafter"/>
</dbReference>
<comment type="caution">
    <text evidence="3">The sequence shown here is derived from an EMBL/GenBank/DDBJ whole genome shotgun (WGS) entry which is preliminary data.</text>
</comment>
<organism evidence="3 4">
    <name type="scientific">Thalictrum thalictroides</name>
    <name type="common">Rue-anemone</name>
    <name type="synonym">Anemone thalictroides</name>
    <dbReference type="NCBI Taxonomy" id="46969"/>
    <lineage>
        <taxon>Eukaryota</taxon>
        <taxon>Viridiplantae</taxon>
        <taxon>Streptophyta</taxon>
        <taxon>Embryophyta</taxon>
        <taxon>Tracheophyta</taxon>
        <taxon>Spermatophyta</taxon>
        <taxon>Magnoliopsida</taxon>
        <taxon>Ranunculales</taxon>
        <taxon>Ranunculaceae</taxon>
        <taxon>Thalictroideae</taxon>
        <taxon>Thalictrum</taxon>
    </lineage>
</organism>
<dbReference type="AlphaFoldDB" id="A0A7J6UY05"/>
<keyword evidence="4" id="KW-1185">Reference proteome</keyword>
<accession>A0A7J6UY05</accession>
<evidence type="ECO:0000313" key="4">
    <source>
        <dbReference type="Proteomes" id="UP000554482"/>
    </source>
</evidence>
<dbReference type="InterPro" id="IPR050425">
    <property type="entry name" value="NAD(P)_dehydrat-like"/>
</dbReference>
<dbReference type="SUPFAM" id="SSF51735">
    <property type="entry name" value="NAD(P)-binding Rossmann-fold domains"/>
    <property type="match status" value="1"/>
</dbReference>
<dbReference type="PANTHER" id="PTHR10366:SF831">
    <property type="entry name" value="NAD-DEPENDENT EPIMERASE_DEHYDRATASE DOMAIN-CONTAINING PROTEIN"/>
    <property type="match status" value="1"/>
</dbReference>
<dbReference type="Proteomes" id="UP000554482">
    <property type="component" value="Unassembled WGS sequence"/>
</dbReference>
<evidence type="ECO:0000256" key="1">
    <source>
        <dbReference type="ARBA" id="ARBA00023002"/>
    </source>
</evidence>
<dbReference type="EMBL" id="JABWDY010041877">
    <property type="protein sequence ID" value="KAF5177062.1"/>
    <property type="molecule type" value="Genomic_DNA"/>
</dbReference>
<gene>
    <name evidence="3" type="ORF">FRX31_033351</name>
</gene>
<sequence>MEIIEPAVTGTSYVLKACSMEKVKRVVVVSSIAAVMHNPNWPKDQPMDESCWSDEEFCKTLEDDPYNWYYLAKTIAERQALEYGKKTGLDVVTVCPSIILGPMLQSTTNASSLFIYTMLKGLETMKDQIRMVVDVRDTAEALLLVYENPEAEGRYICSSYTMRVREFVDKLKSMYPNYNYPKQITEVDEVLDLTSEKLQKLGWRYRSLEETIKDSVKNYKERGMLE</sequence>